<keyword evidence="2" id="KW-0456">Lyase</keyword>
<protein>
    <submittedName>
        <fullName evidence="6">DJ-1/PfpI family protein</fullName>
    </submittedName>
</protein>
<comment type="similarity">
    <text evidence="3">Belongs to the peptidase C56 family. HSP31-like subfamily.</text>
</comment>
<dbReference type="CDD" id="cd03141">
    <property type="entry name" value="GATase1_Hsp31_like"/>
    <property type="match status" value="1"/>
</dbReference>
<evidence type="ECO:0000259" key="5">
    <source>
        <dbReference type="Pfam" id="PF01965"/>
    </source>
</evidence>
<evidence type="ECO:0000256" key="2">
    <source>
        <dbReference type="ARBA" id="ARBA00023239"/>
    </source>
</evidence>
<keyword evidence="7" id="KW-1185">Reference proteome</keyword>
<dbReference type="Proteomes" id="UP001231915">
    <property type="component" value="Unassembled WGS sequence"/>
</dbReference>
<keyword evidence="4" id="KW-0732">Signal</keyword>
<proteinExistence type="inferred from homology"/>
<evidence type="ECO:0000313" key="7">
    <source>
        <dbReference type="Proteomes" id="UP001231915"/>
    </source>
</evidence>
<comment type="caution">
    <text evidence="6">The sequence shown here is derived from an EMBL/GenBank/DDBJ whole genome shotgun (WGS) entry which is preliminary data.</text>
</comment>
<organism evidence="6 7">
    <name type="scientific">Pseudoalteromonas obscura</name>
    <dbReference type="NCBI Taxonomy" id="3048491"/>
    <lineage>
        <taxon>Bacteria</taxon>
        <taxon>Pseudomonadati</taxon>
        <taxon>Pseudomonadota</taxon>
        <taxon>Gammaproteobacteria</taxon>
        <taxon>Alteromonadales</taxon>
        <taxon>Pseudoalteromonadaceae</taxon>
        <taxon>Pseudoalteromonas</taxon>
    </lineage>
</organism>
<dbReference type="RefSeq" id="WP_211011663.1">
    <property type="nucleotide sequence ID" value="NZ_JASJUT010000005.1"/>
</dbReference>
<dbReference type="SUPFAM" id="SSF52317">
    <property type="entry name" value="Class I glutamine amidotransferase-like"/>
    <property type="match status" value="1"/>
</dbReference>
<dbReference type="PANTHER" id="PTHR48094:SF11">
    <property type="entry name" value="GLUTATHIONE-INDEPENDENT GLYOXALASE HSP31-RELATED"/>
    <property type="match status" value="1"/>
</dbReference>
<dbReference type="Gene3D" id="3.40.50.880">
    <property type="match status" value="1"/>
</dbReference>
<dbReference type="PANTHER" id="PTHR48094">
    <property type="entry name" value="PROTEIN/NUCLEIC ACID DEGLYCASE DJ-1-RELATED"/>
    <property type="match status" value="1"/>
</dbReference>
<dbReference type="InterPro" id="IPR029062">
    <property type="entry name" value="Class_I_gatase-like"/>
</dbReference>
<reference evidence="6 7" key="1">
    <citation type="submission" date="2023-05" db="EMBL/GenBank/DDBJ databases">
        <title>Pseudoalteromonas ardens sp. nov., Pseudoalteromonas obscura sp. nov., and Pseudoalteromonas umbrosa sp. nov., isolated from the coral Montipora capitata.</title>
        <authorList>
            <person name="Thomas E.M."/>
            <person name="Smith E.M."/>
            <person name="Papke E."/>
            <person name="Shlafstein M.D."/>
            <person name="Oline D.K."/>
            <person name="Videau P."/>
            <person name="Saw J.H."/>
            <person name="Strangman W.K."/>
            <person name="Ushijima B."/>
        </authorList>
    </citation>
    <scope>NUCLEOTIDE SEQUENCE [LARGE SCALE GENOMIC DNA]</scope>
    <source>
        <strain evidence="6 7">P94</strain>
    </source>
</reference>
<feature type="domain" description="DJ-1/PfpI" evidence="5">
    <location>
        <begin position="42"/>
        <end position="243"/>
    </location>
</feature>
<dbReference type="Pfam" id="PF01965">
    <property type="entry name" value="DJ-1_PfpI"/>
    <property type="match status" value="1"/>
</dbReference>
<dbReference type="InterPro" id="IPR002818">
    <property type="entry name" value="DJ-1/PfpI"/>
</dbReference>
<keyword evidence="1" id="KW-0346">Stress response</keyword>
<sequence>MKSLTMLTSIALFSSVAAAKDHTNVLMVVSSYGEVNQNQELVKPGYEFGELSKAYHVFKRHGIQVTIASPSGGEPIADEYDKSAIYNQKFLNDKTAVASLTNSYKLADIDASKFDGIFVVGGKGPMFDLHQHEPLKQTISKVYENSGVVAGVCHGPAAFVDVKLSDGSYLVEGKRVNGFTNAEEHAFGSKWLKDFPFLLQDKLEERGAKFEQDGVMLNQVTVDGRLITGQNPFSTVDTARAMVTAMGVELLSAQPYQDDASVNLYELFLRDQNAAIQKLEATPALYDMKMLAMLSVFQIKHATTEYQVDASAQLLEYVLPKFSHPVLAVSLAQAYVRMNQSDKALKVLQSSAKQFPENEKIKSFMASL</sequence>
<evidence type="ECO:0000313" key="6">
    <source>
        <dbReference type="EMBL" id="MDK2596067.1"/>
    </source>
</evidence>
<dbReference type="InterPro" id="IPR050325">
    <property type="entry name" value="Prot/Nucl_acid_deglycase"/>
</dbReference>
<evidence type="ECO:0000256" key="3">
    <source>
        <dbReference type="ARBA" id="ARBA00038493"/>
    </source>
</evidence>
<dbReference type="EMBL" id="JASJUT010000005">
    <property type="protein sequence ID" value="MDK2596067.1"/>
    <property type="molecule type" value="Genomic_DNA"/>
</dbReference>
<evidence type="ECO:0000256" key="4">
    <source>
        <dbReference type="SAM" id="SignalP"/>
    </source>
</evidence>
<gene>
    <name evidence="6" type="ORF">QNM18_13485</name>
</gene>
<name>A0ABT7ELZ2_9GAMM</name>
<feature type="signal peptide" evidence="4">
    <location>
        <begin position="1"/>
        <end position="19"/>
    </location>
</feature>
<evidence type="ECO:0000256" key="1">
    <source>
        <dbReference type="ARBA" id="ARBA00023016"/>
    </source>
</evidence>
<feature type="chain" id="PRO_5047020537" evidence="4">
    <location>
        <begin position="20"/>
        <end position="368"/>
    </location>
</feature>
<accession>A0ABT7ELZ2</accession>